<evidence type="ECO:0000256" key="1">
    <source>
        <dbReference type="SAM" id="MobiDB-lite"/>
    </source>
</evidence>
<feature type="compositionally biased region" description="Polar residues" evidence="1">
    <location>
        <begin position="75"/>
        <end position="88"/>
    </location>
</feature>
<organism evidence="2 4">
    <name type="scientific">Citrus x changshan-huyou</name>
    <dbReference type="NCBI Taxonomy" id="2935761"/>
    <lineage>
        <taxon>Eukaryota</taxon>
        <taxon>Viridiplantae</taxon>
        <taxon>Streptophyta</taxon>
        <taxon>Embryophyta</taxon>
        <taxon>Tracheophyta</taxon>
        <taxon>Spermatophyta</taxon>
        <taxon>Magnoliopsida</taxon>
        <taxon>eudicotyledons</taxon>
        <taxon>Gunneridae</taxon>
        <taxon>Pentapetalae</taxon>
        <taxon>rosids</taxon>
        <taxon>malvids</taxon>
        <taxon>Sapindales</taxon>
        <taxon>Rutaceae</taxon>
        <taxon>Aurantioideae</taxon>
        <taxon>Citrus</taxon>
    </lineage>
</organism>
<name>A0AAP0MK92_9ROSI</name>
<evidence type="ECO:0000313" key="4">
    <source>
        <dbReference type="Proteomes" id="UP001428341"/>
    </source>
</evidence>
<dbReference type="EMBL" id="JBCGBO010000003">
    <property type="protein sequence ID" value="KAK9215039.1"/>
    <property type="molecule type" value="Genomic_DNA"/>
</dbReference>
<comment type="caution">
    <text evidence="2">The sequence shown here is derived from an EMBL/GenBank/DDBJ whole genome shotgun (WGS) entry which is preliminary data.</text>
</comment>
<reference evidence="2 4" key="1">
    <citation type="submission" date="2024-05" db="EMBL/GenBank/DDBJ databases">
        <title>Haplotype-resolved chromosome-level genome assembly of Huyou (Citrus changshanensis).</title>
        <authorList>
            <person name="Miao C."/>
            <person name="Chen W."/>
            <person name="Wu Y."/>
            <person name="Wang L."/>
            <person name="Zhao S."/>
            <person name="Grierson D."/>
            <person name="Xu C."/>
            <person name="Chen K."/>
        </authorList>
    </citation>
    <scope>NUCLEOTIDE SEQUENCE [LARGE SCALE GENOMIC DNA]</scope>
    <source>
        <strain evidence="2">01-14</strain>
        <tissue evidence="2">Leaf</tissue>
    </source>
</reference>
<keyword evidence="4" id="KW-1185">Reference proteome</keyword>
<evidence type="ECO:0000313" key="2">
    <source>
        <dbReference type="EMBL" id="KAK9215036.1"/>
    </source>
</evidence>
<dbReference type="AlphaFoldDB" id="A0AAP0MK92"/>
<feature type="region of interest" description="Disordered" evidence="1">
    <location>
        <begin position="61"/>
        <end position="97"/>
    </location>
</feature>
<accession>A0AAP0MK92</accession>
<evidence type="ECO:0000313" key="3">
    <source>
        <dbReference type="EMBL" id="KAK9215039.1"/>
    </source>
</evidence>
<sequence>MENFAIPTAVPHLSPLIFGSPVTLSSTQPQNVHVAAPIDNLNDNQINEPIPCKPVTPQLLPAEEEENSTREIHQRQNTLDPPDISQNLVVDLSGYPY</sequence>
<gene>
    <name evidence="2" type="ORF">WN944_007039</name>
    <name evidence="3" type="ORF">WN944_007042</name>
</gene>
<dbReference type="Proteomes" id="UP001428341">
    <property type="component" value="Unassembled WGS sequence"/>
</dbReference>
<proteinExistence type="predicted"/>
<dbReference type="EMBL" id="JBCGBO010000003">
    <property type="protein sequence ID" value="KAK9215036.1"/>
    <property type="molecule type" value="Genomic_DNA"/>
</dbReference>
<protein>
    <submittedName>
        <fullName evidence="2">Uncharacterized protein</fullName>
    </submittedName>
</protein>